<protein>
    <submittedName>
        <fullName evidence="1">Uncharacterized protein</fullName>
    </submittedName>
</protein>
<reference evidence="1" key="4">
    <citation type="submission" date="2025-09" db="UniProtKB">
        <authorList>
            <consortium name="Ensembl"/>
        </authorList>
    </citation>
    <scope>IDENTIFICATION</scope>
</reference>
<reference evidence="2" key="1">
    <citation type="journal article" date="2002" name="Science">
        <title>The draft genome of Ciona intestinalis: insights into chordate and vertebrate origins.</title>
        <authorList>
            <person name="Dehal P."/>
            <person name="Satou Y."/>
            <person name="Campbell R.K."/>
            <person name="Chapman J."/>
            <person name="Degnan B."/>
            <person name="De Tomaso A."/>
            <person name="Davidson B."/>
            <person name="Di Gregorio A."/>
            <person name="Gelpke M."/>
            <person name="Goodstein D.M."/>
            <person name="Harafuji N."/>
            <person name="Hastings K.E."/>
            <person name="Ho I."/>
            <person name="Hotta K."/>
            <person name="Huang W."/>
            <person name="Kawashima T."/>
            <person name="Lemaire P."/>
            <person name="Martinez D."/>
            <person name="Meinertzhagen I.A."/>
            <person name="Necula S."/>
            <person name="Nonaka M."/>
            <person name="Putnam N."/>
            <person name="Rash S."/>
            <person name="Saiga H."/>
            <person name="Satake M."/>
            <person name="Terry A."/>
            <person name="Yamada L."/>
            <person name="Wang H.G."/>
            <person name="Awazu S."/>
            <person name="Azumi K."/>
            <person name="Boore J."/>
            <person name="Branno M."/>
            <person name="Chin-Bow S."/>
            <person name="DeSantis R."/>
            <person name="Doyle S."/>
            <person name="Francino P."/>
            <person name="Keys D.N."/>
            <person name="Haga S."/>
            <person name="Hayashi H."/>
            <person name="Hino K."/>
            <person name="Imai K.S."/>
            <person name="Inaba K."/>
            <person name="Kano S."/>
            <person name="Kobayashi K."/>
            <person name="Kobayashi M."/>
            <person name="Lee B.I."/>
            <person name="Makabe K.W."/>
            <person name="Manohar C."/>
            <person name="Matassi G."/>
            <person name="Medina M."/>
            <person name="Mochizuki Y."/>
            <person name="Mount S."/>
            <person name="Morishita T."/>
            <person name="Miura S."/>
            <person name="Nakayama A."/>
            <person name="Nishizaka S."/>
            <person name="Nomoto H."/>
            <person name="Ohta F."/>
            <person name="Oishi K."/>
            <person name="Rigoutsos I."/>
            <person name="Sano M."/>
            <person name="Sasaki A."/>
            <person name="Sasakura Y."/>
            <person name="Shoguchi E."/>
            <person name="Shin-i T."/>
            <person name="Spagnuolo A."/>
            <person name="Stainier D."/>
            <person name="Suzuki M.M."/>
            <person name="Tassy O."/>
            <person name="Takatori N."/>
            <person name="Tokuoka M."/>
            <person name="Yagi K."/>
            <person name="Yoshizaki F."/>
            <person name="Wada S."/>
            <person name="Zhang C."/>
            <person name="Hyatt P.D."/>
            <person name="Larimer F."/>
            <person name="Detter C."/>
            <person name="Doggett N."/>
            <person name="Glavina T."/>
            <person name="Hawkins T."/>
            <person name="Richardson P."/>
            <person name="Lucas S."/>
            <person name="Kohara Y."/>
            <person name="Levine M."/>
            <person name="Satoh N."/>
            <person name="Rokhsar D.S."/>
        </authorList>
    </citation>
    <scope>NUCLEOTIDE SEQUENCE [LARGE SCALE GENOMIC DNA]</scope>
</reference>
<organism evidence="1 2">
    <name type="scientific">Ciona intestinalis</name>
    <name type="common">Transparent sea squirt</name>
    <name type="synonym">Ascidia intestinalis</name>
    <dbReference type="NCBI Taxonomy" id="7719"/>
    <lineage>
        <taxon>Eukaryota</taxon>
        <taxon>Metazoa</taxon>
        <taxon>Chordata</taxon>
        <taxon>Tunicata</taxon>
        <taxon>Ascidiacea</taxon>
        <taxon>Phlebobranchia</taxon>
        <taxon>Cionidae</taxon>
        <taxon>Ciona</taxon>
    </lineage>
</organism>
<reference evidence="1" key="2">
    <citation type="journal article" date="2008" name="Genome Biol.">
        <title>Improved genome assembly and evidence-based global gene model set for the chordate Ciona intestinalis: new insight into intron and operon populations.</title>
        <authorList>
            <person name="Satou Y."/>
            <person name="Mineta K."/>
            <person name="Ogasawara M."/>
            <person name="Sasakura Y."/>
            <person name="Shoguchi E."/>
            <person name="Ueno K."/>
            <person name="Yamada L."/>
            <person name="Matsumoto J."/>
            <person name="Wasserscheid J."/>
            <person name="Dewar K."/>
            <person name="Wiley G.B."/>
            <person name="Macmil S.L."/>
            <person name="Roe B.A."/>
            <person name="Zeller R.W."/>
            <person name="Hastings K.E."/>
            <person name="Lemaire P."/>
            <person name="Lindquist E."/>
            <person name="Endo T."/>
            <person name="Hotta K."/>
            <person name="Inaba K."/>
        </authorList>
    </citation>
    <scope>NUCLEOTIDE SEQUENCE [LARGE SCALE GENOMIC DNA]</scope>
    <source>
        <strain evidence="1">wild type</strain>
    </source>
</reference>
<sequence length="52" mass="5667">MISACLDMFAVALHTFLHQLFSSILKVQFHAHVSAGQSHALHLLPHISSSVS</sequence>
<evidence type="ECO:0000313" key="1">
    <source>
        <dbReference type="Ensembl" id="ENSCINP00000024736.2"/>
    </source>
</evidence>
<dbReference type="Proteomes" id="UP000008144">
    <property type="component" value="Chromosome 4"/>
</dbReference>
<dbReference type="AlphaFoldDB" id="F7BK85"/>
<dbReference type="HOGENOM" id="CLU_3086483_0_0_1"/>
<reference evidence="1" key="3">
    <citation type="submission" date="2025-08" db="UniProtKB">
        <authorList>
            <consortium name="Ensembl"/>
        </authorList>
    </citation>
    <scope>IDENTIFICATION</scope>
</reference>
<accession>F7BK85</accession>
<name>F7BK85_CIOIN</name>
<dbReference type="EMBL" id="EAAA01002005">
    <property type="status" value="NOT_ANNOTATED_CDS"/>
    <property type="molecule type" value="Genomic_DNA"/>
</dbReference>
<dbReference type="Ensembl" id="ENSCINT00000024982.2">
    <property type="protein sequence ID" value="ENSCINP00000024736.2"/>
    <property type="gene ID" value="ENSCING00000019840.1"/>
</dbReference>
<proteinExistence type="predicted"/>
<keyword evidence="2" id="KW-1185">Reference proteome</keyword>
<dbReference type="InParanoid" id="F7BK85"/>
<evidence type="ECO:0000313" key="2">
    <source>
        <dbReference type="Proteomes" id="UP000008144"/>
    </source>
</evidence>